<dbReference type="Pfam" id="PF20365">
    <property type="entry name" value="DUF6660"/>
    <property type="match status" value="1"/>
</dbReference>
<protein>
    <submittedName>
        <fullName evidence="2">Uncharacterized protein</fullName>
    </submittedName>
</protein>
<dbReference type="AlphaFoldDB" id="A0A4Z0LDH5"/>
<sequence>MEISRLEFSHTQTSSHHDGDSHEQNKDMCSPFCICNCCGLQFLSFQPINTYEVPIISTIIKIALPSYKSVLASSFFGSIWQPPQLV</sequence>
<organism evidence="2 3">
    <name type="scientific">Flavobacterium humi</name>
    <dbReference type="NCBI Taxonomy" id="2562683"/>
    <lineage>
        <taxon>Bacteria</taxon>
        <taxon>Pseudomonadati</taxon>
        <taxon>Bacteroidota</taxon>
        <taxon>Flavobacteriia</taxon>
        <taxon>Flavobacteriales</taxon>
        <taxon>Flavobacteriaceae</taxon>
        <taxon>Flavobacterium</taxon>
    </lineage>
</organism>
<reference evidence="2 3" key="1">
    <citation type="submission" date="2019-04" db="EMBL/GenBank/DDBJ databases">
        <title>Flavobacterium sp. strain DS2-A Genome sequencing and assembly.</title>
        <authorList>
            <person name="Kim I."/>
        </authorList>
    </citation>
    <scope>NUCLEOTIDE SEQUENCE [LARGE SCALE GENOMIC DNA]</scope>
    <source>
        <strain evidence="2 3">DS2-A</strain>
    </source>
</reference>
<comment type="caution">
    <text evidence="2">The sequence shown here is derived from an EMBL/GenBank/DDBJ whole genome shotgun (WGS) entry which is preliminary data.</text>
</comment>
<proteinExistence type="predicted"/>
<accession>A0A4Z0LDH5</accession>
<dbReference type="OrthoDB" id="997115at2"/>
<name>A0A4Z0LDH5_9FLAO</name>
<feature type="region of interest" description="Disordered" evidence="1">
    <location>
        <begin position="1"/>
        <end position="25"/>
    </location>
</feature>
<evidence type="ECO:0000313" key="2">
    <source>
        <dbReference type="EMBL" id="TGD59926.1"/>
    </source>
</evidence>
<dbReference type="InterPro" id="IPR046601">
    <property type="entry name" value="DUF6660"/>
</dbReference>
<gene>
    <name evidence="2" type="ORF">E4635_02330</name>
</gene>
<keyword evidence="3" id="KW-1185">Reference proteome</keyword>
<feature type="compositionally biased region" description="Basic and acidic residues" evidence="1">
    <location>
        <begin position="15"/>
        <end position="25"/>
    </location>
</feature>
<dbReference type="EMBL" id="SRLH01000001">
    <property type="protein sequence ID" value="TGD59926.1"/>
    <property type="molecule type" value="Genomic_DNA"/>
</dbReference>
<dbReference type="Proteomes" id="UP000297407">
    <property type="component" value="Unassembled WGS sequence"/>
</dbReference>
<evidence type="ECO:0000256" key="1">
    <source>
        <dbReference type="SAM" id="MobiDB-lite"/>
    </source>
</evidence>
<evidence type="ECO:0000313" key="3">
    <source>
        <dbReference type="Proteomes" id="UP000297407"/>
    </source>
</evidence>